<dbReference type="OrthoDB" id="2685617at2759"/>
<feature type="compositionally biased region" description="Polar residues" evidence="1">
    <location>
        <begin position="91"/>
        <end position="109"/>
    </location>
</feature>
<comment type="caution">
    <text evidence="2">The sequence shown here is derived from an EMBL/GenBank/DDBJ whole genome shotgun (WGS) entry which is preliminary data.</text>
</comment>
<evidence type="ECO:0000313" key="2">
    <source>
        <dbReference type="EMBL" id="KAF9464498.1"/>
    </source>
</evidence>
<protein>
    <submittedName>
        <fullName evidence="2">Uncharacterized protein</fullName>
    </submittedName>
</protein>
<evidence type="ECO:0000313" key="3">
    <source>
        <dbReference type="Proteomes" id="UP000807353"/>
    </source>
</evidence>
<name>A0A9P6CL83_9AGAR</name>
<gene>
    <name evidence="2" type="ORF">BDZ94DRAFT_1256585</name>
</gene>
<accession>A0A9P6CL83</accession>
<reference evidence="2" key="1">
    <citation type="submission" date="2020-11" db="EMBL/GenBank/DDBJ databases">
        <authorList>
            <consortium name="DOE Joint Genome Institute"/>
            <person name="Ahrendt S."/>
            <person name="Riley R."/>
            <person name="Andreopoulos W."/>
            <person name="Labutti K."/>
            <person name="Pangilinan J."/>
            <person name="Ruiz-Duenas F.J."/>
            <person name="Barrasa J.M."/>
            <person name="Sanchez-Garcia M."/>
            <person name="Camarero S."/>
            <person name="Miyauchi S."/>
            <person name="Serrano A."/>
            <person name="Linde D."/>
            <person name="Babiker R."/>
            <person name="Drula E."/>
            <person name="Ayuso-Fernandez I."/>
            <person name="Pacheco R."/>
            <person name="Padilla G."/>
            <person name="Ferreira P."/>
            <person name="Barriuso J."/>
            <person name="Kellner H."/>
            <person name="Castanera R."/>
            <person name="Alfaro M."/>
            <person name="Ramirez L."/>
            <person name="Pisabarro A.G."/>
            <person name="Kuo A."/>
            <person name="Tritt A."/>
            <person name="Lipzen A."/>
            <person name="He G."/>
            <person name="Yan M."/>
            <person name="Ng V."/>
            <person name="Cullen D."/>
            <person name="Martin F."/>
            <person name="Rosso M.-N."/>
            <person name="Henrissat B."/>
            <person name="Hibbett D."/>
            <person name="Martinez A.T."/>
            <person name="Grigoriev I.V."/>
        </authorList>
    </citation>
    <scope>NUCLEOTIDE SEQUENCE</scope>
    <source>
        <strain evidence="2">CBS 247.69</strain>
    </source>
</reference>
<dbReference type="Proteomes" id="UP000807353">
    <property type="component" value="Unassembled WGS sequence"/>
</dbReference>
<dbReference type="EMBL" id="MU150254">
    <property type="protein sequence ID" value="KAF9464498.1"/>
    <property type="molecule type" value="Genomic_DNA"/>
</dbReference>
<evidence type="ECO:0000256" key="1">
    <source>
        <dbReference type="SAM" id="MobiDB-lite"/>
    </source>
</evidence>
<feature type="compositionally biased region" description="Polar residues" evidence="1">
    <location>
        <begin position="118"/>
        <end position="127"/>
    </location>
</feature>
<feature type="region of interest" description="Disordered" evidence="1">
    <location>
        <begin position="79"/>
        <end position="145"/>
    </location>
</feature>
<proteinExistence type="predicted"/>
<dbReference type="AlphaFoldDB" id="A0A9P6CL83"/>
<keyword evidence="3" id="KW-1185">Reference proteome</keyword>
<sequence>MDPTAKFRNALPYAVLPVSPTLAALHATTGRGKEWCLKCGSHLLSGNAEIQVIRMKNRKRALPLPRLLRKTCRGCGWSNDTPFTTRPPPSVSQTSSAGAQSHNFKTLVSPSPLAAPPTQKQLLSSSVLHPPTQPKQRSKKRTGLQEMLSLNRQKAEAKKESKGQIGGLATFLSGL</sequence>
<organism evidence="2 3">
    <name type="scientific">Collybia nuda</name>
    <dbReference type="NCBI Taxonomy" id="64659"/>
    <lineage>
        <taxon>Eukaryota</taxon>
        <taxon>Fungi</taxon>
        <taxon>Dikarya</taxon>
        <taxon>Basidiomycota</taxon>
        <taxon>Agaricomycotina</taxon>
        <taxon>Agaricomycetes</taxon>
        <taxon>Agaricomycetidae</taxon>
        <taxon>Agaricales</taxon>
        <taxon>Tricholomatineae</taxon>
        <taxon>Clitocybaceae</taxon>
        <taxon>Collybia</taxon>
    </lineage>
</organism>